<keyword evidence="2" id="KW-1185">Reference proteome</keyword>
<protein>
    <submittedName>
        <fullName evidence="1">Glycosyltransferase family 2 protein</fullName>
    </submittedName>
</protein>
<evidence type="ECO:0000313" key="1">
    <source>
        <dbReference type="EMBL" id="TGX82345.1"/>
    </source>
</evidence>
<comment type="caution">
    <text evidence="1">The sequence shown here is derived from an EMBL/GenBank/DDBJ whole genome shotgun (WGS) entry which is preliminary data.</text>
</comment>
<sequence length="328" mass="38778">MFTYNFTIIVPHYNLPHLLHRCLASIPQREDVQVIVVDDCSHNFNIEEIILSHHTSRYKLEVYVMSQNGGAGIARNYGLQKAKGKWILFADSDDYFNYCMNDLMNEYADAPQDVVYFNANSMESDTCYNAIRTGYVNEFIESYLTAPEENAWMLRYNWGEPWGKMIKQELIDRNGIQFDTYRIHEDCKFAYLTGYYATTICADRRAAYCATYREGSLSRIYTDELYSVLIRVFMEKYTFLTSHGVTAYPLITSLIYEVLSHYHYAGDVRHFNKTVDLIESYGIERTEVLKEWKRTFAKVRWHNRKVFVKQKLCIMFDKLLPTFQIFKY</sequence>
<name>A0AC61QQ95_9BACT</name>
<reference evidence="1" key="1">
    <citation type="submission" date="2019-04" db="EMBL/GenBank/DDBJ databases">
        <title>Microbes associate with the intestines of laboratory mice.</title>
        <authorList>
            <person name="Navarre W."/>
            <person name="Wong E."/>
            <person name="Huang K."/>
            <person name="Tropini C."/>
            <person name="Ng K."/>
            <person name="Yu B."/>
        </authorList>
    </citation>
    <scope>NUCLEOTIDE SEQUENCE</scope>
    <source>
        <strain evidence="1">NM73_A23</strain>
    </source>
</reference>
<dbReference type="EMBL" id="SRZC01000010">
    <property type="protein sequence ID" value="TGX82345.1"/>
    <property type="molecule type" value="Genomic_DNA"/>
</dbReference>
<gene>
    <name evidence="1" type="ORF">E5358_07305</name>
</gene>
<organism evidence="1 2">
    <name type="scientific">Palleniella muris</name>
    <dbReference type="NCBI Taxonomy" id="3038145"/>
    <lineage>
        <taxon>Bacteria</taxon>
        <taxon>Pseudomonadati</taxon>
        <taxon>Bacteroidota</taxon>
        <taxon>Bacteroidia</taxon>
        <taxon>Bacteroidales</taxon>
        <taxon>Prevotellaceae</taxon>
        <taxon>Palleniella</taxon>
    </lineage>
</organism>
<proteinExistence type="predicted"/>
<dbReference type="Proteomes" id="UP000308886">
    <property type="component" value="Unassembled WGS sequence"/>
</dbReference>
<evidence type="ECO:0000313" key="2">
    <source>
        <dbReference type="Proteomes" id="UP000308886"/>
    </source>
</evidence>
<accession>A0AC61QQ95</accession>